<accession>A0A392UKJ8</accession>
<protein>
    <submittedName>
        <fullName evidence="1">Uncharacterized protein</fullName>
    </submittedName>
</protein>
<sequence length="30" mass="3391">MNVVVYTIALQRHPSVLFIDVACSEMRGLQ</sequence>
<comment type="caution">
    <text evidence="1">The sequence shown here is derived from an EMBL/GenBank/DDBJ whole genome shotgun (WGS) entry which is preliminary data.</text>
</comment>
<reference evidence="1 2" key="1">
    <citation type="journal article" date="2018" name="Front. Plant Sci.">
        <title>Red Clover (Trifolium pratense) and Zigzag Clover (T. medium) - A Picture of Genomic Similarities and Differences.</title>
        <authorList>
            <person name="Dluhosova J."/>
            <person name="Istvanek J."/>
            <person name="Nedelnik J."/>
            <person name="Repkova J."/>
        </authorList>
    </citation>
    <scope>NUCLEOTIDE SEQUENCE [LARGE SCALE GENOMIC DNA]</scope>
    <source>
        <strain evidence="2">cv. 10/8</strain>
        <tissue evidence="1">Leaf</tissue>
    </source>
</reference>
<dbReference type="AlphaFoldDB" id="A0A392UKJ8"/>
<keyword evidence="2" id="KW-1185">Reference proteome</keyword>
<feature type="non-terminal residue" evidence="1">
    <location>
        <position position="30"/>
    </location>
</feature>
<proteinExistence type="predicted"/>
<dbReference type="EMBL" id="LXQA010828873">
    <property type="protein sequence ID" value="MCI72976.1"/>
    <property type="molecule type" value="Genomic_DNA"/>
</dbReference>
<organism evidence="1 2">
    <name type="scientific">Trifolium medium</name>
    <dbReference type="NCBI Taxonomy" id="97028"/>
    <lineage>
        <taxon>Eukaryota</taxon>
        <taxon>Viridiplantae</taxon>
        <taxon>Streptophyta</taxon>
        <taxon>Embryophyta</taxon>
        <taxon>Tracheophyta</taxon>
        <taxon>Spermatophyta</taxon>
        <taxon>Magnoliopsida</taxon>
        <taxon>eudicotyledons</taxon>
        <taxon>Gunneridae</taxon>
        <taxon>Pentapetalae</taxon>
        <taxon>rosids</taxon>
        <taxon>fabids</taxon>
        <taxon>Fabales</taxon>
        <taxon>Fabaceae</taxon>
        <taxon>Papilionoideae</taxon>
        <taxon>50 kb inversion clade</taxon>
        <taxon>NPAAA clade</taxon>
        <taxon>Hologalegina</taxon>
        <taxon>IRL clade</taxon>
        <taxon>Trifolieae</taxon>
        <taxon>Trifolium</taxon>
    </lineage>
</organism>
<name>A0A392UKJ8_9FABA</name>
<evidence type="ECO:0000313" key="2">
    <source>
        <dbReference type="Proteomes" id="UP000265520"/>
    </source>
</evidence>
<dbReference type="Proteomes" id="UP000265520">
    <property type="component" value="Unassembled WGS sequence"/>
</dbReference>
<evidence type="ECO:0000313" key="1">
    <source>
        <dbReference type="EMBL" id="MCI72976.1"/>
    </source>
</evidence>